<name>A0ABW6EYI2_9ACTN</name>
<evidence type="ECO:0000313" key="1">
    <source>
        <dbReference type="EMBL" id="MFD4823243.1"/>
    </source>
</evidence>
<organism evidence="1 2">
    <name type="scientific">Streptomyces rubiginosohelvolus</name>
    <dbReference type="NCBI Taxonomy" id="67362"/>
    <lineage>
        <taxon>Bacteria</taxon>
        <taxon>Bacillati</taxon>
        <taxon>Actinomycetota</taxon>
        <taxon>Actinomycetes</taxon>
        <taxon>Kitasatosporales</taxon>
        <taxon>Streptomycetaceae</taxon>
        <taxon>Streptomyces</taxon>
    </lineage>
</organism>
<reference evidence="1 2" key="1">
    <citation type="submission" date="2024-09" db="EMBL/GenBank/DDBJ databases">
        <title>The Natural Products Discovery Center: Release of the First 8490 Sequenced Strains for Exploring Actinobacteria Biosynthetic Diversity.</title>
        <authorList>
            <person name="Kalkreuter E."/>
            <person name="Kautsar S.A."/>
            <person name="Yang D."/>
            <person name="Bader C.D."/>
            <person name="Teijaro C.N."/>
            <person name="Fluegel L."/>
            <person name="Davis C.M."/>
            <person name="Simpson J.R."/>
            <person name="Lauterbach L."/>
            <person name="Steele A.D."/>
            <person name="Gui C."/>
            <person name="Meng S."/>
            <person name="Li G."/>
            <person name="Viehrig K."/>
            <person name="Ye F."/>
            <person name="Su P."/>
            <person name="Kiefer A.F."/>
            <person name="Nichols A."/>
            <person name="Cepeda A.J."/>
            <person name="Yan W."/>
            <person name="Fan B."/>
            <person name="Jiang Y."/>
            <person name="Adhikari A."/>
            <person name="Zheng C.-J."/>
            <person name="Schuster L."/>
            <person name="Cowan T.M."/>
            <person name="Smanski M.J."/>
            <person name="Chevrette M.G."/>
            <person name="De Carvalho L.P.S."/>
            <person name="Shen B."/>
        </authorList>
    </citation>
    <scope>NUCLEOTIDE SEQUENCE [LARGE SCALE GENOMIC DNA]</scope>
    <source>
        <strain evidence="1 2">NPDC058428</strain>
    </source>
</reference>
<sequence length="100" mass="11134">MADDDHIAVDFATLQDLAGDLEGILKGLNEQLDLLHRRAEKVVLTWEGEAREVFIDKLEEWDRSAADLQAAQAWLHDVVVNGEINYSAAHRAVLRGWGAA</sequence>
<dbReference type="SUPFAM" id="SSF140453">
    <property type="entry name" value="EsxAB dimer-like"/>
    <property type="match status" value="1"/>
</dbReference>
<dbReference type="Pfam" id="PF06013">
    <property type="entry name" value="WXG100"/>
    <property type="match status" value="1"/>
</dbReference>
<accession>A0ABW6EYI2</accession>
<evidence type="ECO:0000313" key="2">
    <source>
        <dbReference type="Proteomes" id="UP001598352"/>
    </source>
</evidence>
<proteinExistence type="predicted"/>
<dbReference type="Proteomes" id="UP001598352">
    <property type="component" value="Unassembled WGS sequence"/>
</dbReference>
<dbReference type="EMBL" id="JBHXKZ010000007">
    <property type="protein sequence ID" value="MFD4823243.1"/>
    <property type="molecule type" value="Genomic_DNA"/>
</dbReference>
<keyword evidence="2" id="KW-1185">Reference proteome</keyword>
<comment type="caution">
    <text evidence="1">The sequence shown here is derived from an EMBL/GenBank/DDBJ whole genome shotgun (WGS) entry which is preliminary data.</text>
</comment>
<dbReference type="Gene3D" id="1.10.287.1060">
    <property type="entry name" value="ESAT-6-like"/>
    <property type="match status" value="1"/>
</dbReference>
<dbReference type="InterPro" id="IPR036689">
    <property type="entry name" value="ESAT-6-like_sf"/>
</dbReference>
<gene>
    <name evidence="1" type="ORF">ACFWOQ_11755</name>
</gene>
<protein>
    <submittedName>
        <fullName evidence="1">WXG100 family type VII secretion target</fullName>
    </submittedName>
</protein>
<dbReference type="RefSeq" id="WP_382772105.1">
    <property type="nucleotide sequence ID" value="NZ_JBHXKZ010000007.1"/>
</dbReference>
<dbReference type="InterPro" id="IPR010310">
    <property type="entry name" value="T7SS_ESAT-6-like"/>
</dbReference>